<sequence>VYAHILTLSKEVECIWGRPLNSVTVLFHLNRYMTLAWAVLQNIPTCVGQQDSASVISPILYVLRLVRMGGEETLSEFLILSCRLRIYVASMGNRLLALVVFSLNMVQAGTNTVCFSTPVANLCTFLAVLICMIIIHAVIPVKKNATRVCVIAADIFLLSIIWTRTCRMIRSGERTPVVSMLLRDGMRHYFLNLFSTQL</sequence>
<dbReference type="EMBL" id="KV722438">
    <property type="protein sequence ID" value="OCH88971.1"/>
    <property type="molecule type" value="Genomic_DNA"/>
</dbReference>
<keyword evidence="1" id="KW-0472">Membrane</keyword>
<organism evidence="3 4">
    <name type="scientific">Obba rivulosa</name>
    <dbReference type="NCBI Taxonomy" id="1052685"/>
    <lineage>
        <taxon>Eukaryota</taxon>
        <taxon>Fungi</taxon>
        <taxon>Dikarya</taxon>
        <taxon>Basidiomycota</taxon>
        <taxon>Agaricomycotina</taxon>
        <taxon>Agaricomycetes</taxon>
        <taxon>Polyporales</taxon>
        <taxon>Gelatoporiaceae</taxon>
        <taxon>Obba</taxon>
    </lineage>
</organism>
<proteinExistence type="predicted"/>
<accession>A0A8E2AQW1</accession>
<evidence type="ECO:0000256" key="1">
    <source>
        <dbReference type="SAM" id="Phobius"/>
    </source>
</evidence>
<dbReference type="OrthoDB" id="2637653at2759"/>
<feature type="transmembrane region" description="Helical" evidence="1">
    <location>
        <begin position="145"/>
        <end position="163"/>
    </location>
</feature>
<dbReference type="Proteomes" id="UP000250043">
    <property type="component" value="Unassembled WGS sequence"/>
</dbReference>
<feature type="domain" description="DUF6533" evidence="2">
    <location>
        <begin position="1"/>
        <end position="36"/>
    </location>
</feature>
<keyword evidence="1" id="KW-0812">Transmembrane</keyword>
<dbReference type="AlphaFoldDB" id="A0A8E2AQW1"/>
<feature type="transmembrane region" description="Helical" evidence="1">
    <location>
        <begin position="118"/>
        <end position="139"/>
    </location>
</feature>
<feature type="non-terminal residue" evidence="3">
    <location>
        <position position="198"/>
    </location>
</feature>
<evidence type="ECO:0000313" key="4">
    <source>
        <dbReference type="Proteomes" id="UP000250043"/>
    </source>
</evidence>
<dbReference type="InterPro" id="IPR045340">
    <property type="entry name" value="DUF6533"/>
</dbReference>
<keyword evidence="4" id="KW-1185">Reference proteome</keyword>
<gene>
    <name evidence="3" type="ORF">OBBRIDRAFT_733401</name>
</gene>
<evidence type="ECO:0000313" key="3">
    <source>
        <dbReference type="EMBL" id="OCH88971.1"/>
    </source>
</evidence>
<feature type="transmembrane region" description="Helical" evidence="1">
    <location>
        <begin position="84"/>
        <end position="106"/>
    </location>
</feature>
<keyword evidence="1" id="KW-1133">Transmembrane helix</keyword>
<evidence type="ECO:0000259" key="2">
    <source>
        <dbReference type="Pfam" id="PF20151"/>
    </source>
</evidence>
<protein>
    <recommendedName>
        <fullName evidence="2">DUF6533 domain-containing protein</fullName>
    </recommendedName>
</protein>
<name>A0A8E2AQW1_9APHY</name>
<reference evidence="3 4" key="1">
    <citation type="submission" date="2016-07" db="EMBL/GenBank/DDBJ databases">
        <title>Draft genome of the white-rot fungus Obba rivulosa 3A-2.</title>
        <authorList>
            <consortium name="DOE Joint Genome Institute"/>
            <person name="Miettinen O."/>
            <person name="Riley R."/>
            <person name="Acob R."/>
            <person name="Barry K."/>
            <person name="Cullen D."/>
            <person name="De Vries R."/>
            <person name="Hainaut M."/>
            <person name="Hatakka A."/>
            <person name="Henrissat B."/>
            <person name="Hilden K."/>
            <person name="Kuo R."/>
            <person name="Labutti K."/>
            <person name="Lipzen A."/>
            <person name="Makela M.R."/>
            <person name="Sandor L."/>
            <person name="Spatafora J.W."/>
            <person name="Grigoriev I.V."/>
            <person name="Hibbett D.S."/>
        </authorList>
    </citation>
    <scope>NUCLEOTIDE SEQUENCE [LARGE SCALE GENOMIC DNA]</scope>
    <source>
        <strain evidence="3 4">3A-2</strain>
    </source>
</reference>
<dbReference type="Pfam" id="PF20151">
    <property type="entry name" value="DUF6533"/>
    <property type="match status" value="1"/>
</dbReference>